<keyword evidence="3" id="KW-1185">Reference proteome</keyword>
<dbReference type="Proteomes" id="UP001172731">
    <property type="component" value="Unassembled WGS sequence"/>
</dbReference>
<reference evidence="2" key="1">
    <citation type="submission" date="2021-06" db="EMBL/GenBank/DDBJ databases">
        <title>Genome-based taxonomic framework of Microbacterium strains isolated from marine environment, the description of four new species and reclassification of four preexisting species.</title>
        <authorList>
            <person name="Lee S.D."/>
            <person name="Kim S.-M."/>
            <person name="Byeon Y.-S."/>
            <person name="Yang H.L."/>
            <person name="Kim I.S."/>
        </authorList>
    </citation>
    <scope>NUCLEOTIDE SEQUENCE</scope>
    <source>
        <strain evidence="2">KACC 20510</strain>
    </source>
</reference>
<proteinExistence type="predicted"/>
<protein>
    <submittedName>
        <fullName evidence="2">ImmA/IrrE family metallo-endopeptidase</fullName>
    </submittedName>
</protein>
<gene>
    <name evidence="2" type="ORF">KZC48_05905</name>
</gene>
<evidence type="ECO:0000313" key="2">
    <source>
        <dbReference type="EMBL" id="MDN4463932.1"/>
    </source>
</evidence>
<dbReference type="Pfam" id="PF06114">
    <property type="entry name" value="Peptidase_M78"/>
    <property type="match status" value="1"/>
</dbReference>
<dbReference type="InterPro" id="IPR010359">
    <property type="entry name" value="IrrE_HExxH"/>
</dbReference>
<sequence length="152" mass="17188">MSTIDDYLQELAHQAGIRIEYARLRHGRDGESYTERKIIRLRPGMPARLHRCVLAHELAHHAFGDVPSQFGPVHAKQERRAEEWAALRLISPADYRHVEELHAGHVGAMAVELGVMRSIVEAFQAVLLRLGDTVYVRPKMGAGNWAHREDVA</sequence>
<accession>A0ABT8FS48</accession>
<comment type="caution">
    <text evidence="2">The sequence shown here is derived from an EMBL/GenBank/DDBJ whole genome shotgun (WGS) entry which is preliminary data.</text>
</comment>
<feature type="domain" description="IrrE N-terminal-like" evidence="1">
    <location>
        <begin position="14"/>
        <end position="119"/>
    </location>
</feature>
<name>A0ABT8FS48_9MICO</name>
<dbReference type="EMBL" id="JAHWXI010000004">
    <property type="protein sequence ID" value="MDN4463932.1"/>
    <property type="molecule type" value="Genomic_DNA"/>
</dbReference>
<evidence type="ECO:0000259" key="1">
    <source>
        <dbReference type="Pfam" id="PF06114"/>
    </source>
</evidence>
<organism evidence="2 3">
    <name type="scientific">Microbacterium aurantiacum</name>
    <dbReference type="NCBI Taxonomy" id="162393"/>
    <lineage>
        <taxon>Bacteria</taxon>
        <taxon>Bacillati</taxon>
        <taxon>Actinomycetota</taxon>
        <taxon>Actinomycetes</taxon>
        <taxon>Micrococcales</taxon>
        <taxon>Microbacteriaceae</taxon>
        <taxon>Microbacterium</taxon>
    </lineage>
</organism>
<dbReference type="RefSeq" id="WP_301133068.1">
    <property type="nucleotide sequence ID" value="NZ_BAAAUQ010000019.1"/>
</dbReference>
<evidence type="ECO:0000313" key="3">
    <source>
        <dbReference type="Proteomes" id="UP001172731"/>
    </source>
</evidence>